<dbReference type="EMBL" id="CP150951">
    <property type="protein sequence ID" value="WZC47429.1"/>
    <property type="molecule type" value="Genomic_DNA"/>
</dbReference>
<dbReference type="Proteomes" id="UP001440612">
    <property type="component" value="Chromosome"/>
</dbReference>
<evidence type="ECO:0008006" key="4">
    <source>
        <dbReference type="Google" id="ProtNLM"/>
    </source>
</evidence>
<gene>
    <name evidence="2" type="ORF">AABB29_10835</name>
</gene>
<dbReference type="RefSeq" id="WP_341365549.1">
    <property type="nucleotide sequence ID" value="NZ_CP150951.2"/>
</dbReference>
<feature type="chain" id="PRO_5047117903" description="Secreted protein" evidence="1">
    <location>
        <begin position="21"/>
        <end position="320"/>
    </location>
</feature>
<accession>A0ABZ2V0J8</accession>
<protein>
    <recommendedName>
        <fullName evidence="4">Secreted protein</fullName>
    </recommendedName>
</protein>
<proteinExistence type="predicted"/>
<keyword evidence="1" id="KW-0732">Signal</keyword>
<keyword evidence="3" id="KW-1185">Reference proteome</keyword>
<sequence>MLTTFRILPFCLMTAAPVQAAPWEDVIPTVAAQGASYLQDAEGLFAANFDRLFAAERGVVYRGTIADTLADRDLAPNIKQEHACGILGRMLGVPELITAEERIDVPDPVQPVTLDYILALWGAGKSYQAWAVQATRFAAQDVDAKAAFWNQDCAKPGGVENAPRFIPSNGPLQSRFPTQSYVPEDYVPAQIDPTGFSDWERDRILPDIARGVQQGANFAGRYSVVMHSCGGSCAYHSFTDVETGQQLDPPFGGERTAEQALDFSTDSTLLYIYHMQSSSTCILRAWNLEGDAFVLQSEEVFDRPADIGCRDGWNIQVIAR</sequence>
<evidence type="ECO:0000313" key="3">
    <source>
        <dbReference type="Proteomes" id="UP001440612"/>
    </source>
</evidence>
<feature type="signal peptide" evidence="1">
    <location>
        <begin position="1"/>
        <end position="20"/>
    </location>
</feature>
<evidence type="ECO:0000313" key="2">
    <source>
        <dbReference type="EMBL" id="WZC47429.1"/>
    </source>
</evidence>
<reference evidence="3" key="1">
    <citation type="submission" date="2024-04" db="EMBL/GenBank/DDBJ databases">
        <title>Phylogenomic analyses of a clade within the roseobacter group suggest taxonomic reassignments of species of the genera Aestuariivita, Citreicella, Loktanella, Nautella, Pelagibaca, Ruegeria, Thalassobius, Thiobacimonas and Tropicibacter, and the proposal o.</title>
        <authorList>
            <person name="Jeon C.O."/>
        </authorList>
    </citation>
    <scope>NUCLEOTIDE SEQUENCE [LARGE SCALE GENOMIC DNA]</scope>
    <source>
        <strain evidence="3">BS5-3</strain>
    </source>
</reference>
<name>A0ABZ2V0J8_9RHOB</name>
<organism evidence="2 3">
    <name type="scientific">Yoonia phaeophyticola</name>
    <dbReference type="NCBI Taxonomy" id="3137369"/>
    <lineage>
        <taxon>Bacteria</taxon>
        <taxon>Pseudomonadati</taxon>
        <taxon>Pseudomonadota</taxon>
        <taxon>Alphaproteobacteria</taxon>
        <taxon>Rhodobacterales</taxon>
        <taxon>Paracoccaceae</taxon>
        <taxon>Yoonia</taxon>
    </lineage>
</organism>
<evidence type="ECO:0000256" key="1">
    <source>
        <dbReference type="SAM" id="SignalP"/>
    </source>
</evidence>